<evidence type="ECO:0000256" key="1">
    <source>
        <dbReference type="SAM" id="Phobius"/>
    </source>
</evidence>
<dbReference type="AlphaFoldDB" id="A0A6C2YV87"/>
<dbReference type="Pfam" id="PF07853">
    <property type="entry name" value="DUF1648"/>
    <property type="match status" value="1"/>
</dbReference>
<evidence type="ECO:0000313" key="3">
    <source>
        <dbReference type="EMBL" id="VIP04899.1"/>
    </source>
</evidence>
<keyword evidence="1" id="KW-1133">Transmembrane helix</keyword>
<dbReference type="PANTHER" id="PTHR37810">
    <property type="entry name" value="IMMUNITY PROTEIN SDPI"/>
    <property type="match status" value="1"/>
</dbReference>
<feature type="transmembrane region" description="Helical" evidence="1">
    <location>
        <begin position="192"/>
        <end position="212"/>
    </location>
</feature>
<keyword evidence="1" id="KW-0472">Membrane</keyword>
<dbReference type="EMBL" id="LR593887">
    <property type="protein sequence ID" value="VTS07157.1"/>
    <property type="molecule type" value="Genomic_DNA"/>
</dbReference>
<dbReference type="InParanoid" id="A0A6C2YV87"/>
<dbReference type="InterPro" id="IPR012867">
    <property type="entry name" value="DUF1648"/>
</dbReference>
<dbReference type="EMBL" id="LR586016">
    <property type="protein sequence ID" value="VIP04899.1"/>
    <property type="molecule type" value="Genomic_DNA"/>
</dbReference>
<dbReference type="InterPro" id="IPR025962">
    <property type="entry name" value="SdpI/YhfL"/>
</dbReference>
<organism evidence="3">
    <name type="scientific">Tuwongella immobilis</name>
    <dbReference type="NCBI Taxonomy" id="692036"/>
    <lineage>
        <taxon>Bacteria</taxon>
        <taxon>Pseudomonadati</taxon>
        <taxon>Planctomycetota</taxon>
        <taxon>Planctomycetia</taxon>
        <taxon>Gemmatales</taxon>
        <taxon>Gemmataceae</taxon>
        <taxon>Tuwongella</taxon>
    </lineage>
</organism>
<feature type="transmembrane region" description="Helical" evidence="1">
    <location>
        <begin position="168"/>
        <end position="186"/>
    </location>
</feature>
<accession>A0A6C2YV87</accession>
<gene>
    <name evidence="3" type="ORF">GMBLW1_42940</name>
</gene>
<evidence type="ECO:0000313" key="4">
    <source>
        <dbReference type="Proteomes" id="UP000464378"/>
    </source>
</evidence>
<keyword evidence="4" id="KW-1185">Reference proteome</keyword>
<evidence type="ECO:0000259" key="2">
    <source>
        <dbReference type="Pfam" id="PF07853"/>
    </source>
</evidence>
<dbReference type="KEGG" id="tim:GMBLW1_42940"/>
<dbReference type="Pfam" id="PF13630">
    <property type="entry name" value="SdpI"/>
    <property type="match status" value="1"/>
</dbReference>
<feature type="transmembrane region" description="Helical" evidence="1">
    <location>
        <begin position="120"/>
        <end position="139"/>
    </location>
</feature>
<feature type="domain" description="DUF1648" evidence="2">
    <location>
        <begin position="15"/>
        <end position="49"/>
    </location>
</feature>
<dbReference type="InterPro" id="IPR026272">
    <property type="entry name" value="SdpI"/>
</dbReference>
<feature type="transmembrane region" description="Helical" evidence="1">
    <location>
        <begin position="54"/>
        <end position="74"/>
    </location>
</feature>
<name>A0A6C2YV87_9BACT</name>
<dbReference type="PANTHER" id="PTHR37810:SF5">
    <property type="entry name" value="IMMUNITY PROTEIN SDPI"/>
    <property type="match status" value="1"/>
</dbReference>
<dbReference type="Proteomes" id="UP000464378">
    <property type="component" value="Chromosome"/>
</dbReference>
<reference evidence="3" key="1">
    <citation type="submission" date="2019-04" db="EMBL/GenBank/DDBJ databases">
        <authorList>
            <consortium name="Science for Life Laboratories"/>
        </authorList>
    </citation>
    <scope>NUCLEOTIDE SEQUENCE</scope>
    <source>
        <strain evidence="3">MBLW1</strain>
    </source>
</reference>
<feature type="transmembrane region" description="Helical" evidence="1">
    <location>
        <begin position="7"/>
        <end position="26"/>
    </location>
</feature>
<sequence length="226" mass="25471">MNRYAWIGWGLLTVVLAVTLTAYWGYADRLPEQIPVHWNAAGEADRFTTSEYVLQHWLLMPAIIAAVSVAAVGLPKISPQEYRIERFSDTWYQIMLITQVMMAFFQISILLSSFDPNVPAGRGILVGIGVGFMLLGNILGRVRRNFWMGIRTPWTLSSEVVWNRTHRVGGFLFVLMGLVGLLTGLFNWSIWPFLGITLLGSLGVCLYSLILYKRLERRGEMPSVGS</sequence>
<dbReference type="GO" id="GO:0009636">
    <property type="term" value="P:response to toxic substance"/>
    <property type="evidence" value="ECO:0007669"/>
    <property type="project" value="TreeGrafter"/>
</dbReference>
<keyword evidence="1" id="KW-0812">Transmembrane</keyword>
<proteinExistence type="predicted"/>
<dbReference type="PIRSF" id="PIRSF038959">
    <property type="entry name" value="SdpI"/>
    <property type="match status" value="1"/>
</dbReference>
<feature type="transmembrane region" description="Helical" evidence="1">
    <location>
        <begin position="94"/>
        <end position="114"/>
    </location>
</feature>
<dbReference type="RefSeq" id="WP_162659920.1">
    <property type="nucleotide sequence ID" value="NZ_LR593887.1"/>
</dbReference>
<protein>
    <recommendedName>
        <fullName evidence="2">DUF1648 domain-containing protein</fullName>
    </recommendedName>
</protein>